<reference evidence="8 9" key="1">
    <citation type="submission" date="2019-04" db="EMBL/GenBank/DDBJ databases">
        <authorList>
            <person name="Van Vliet M D."/>
        </authorList>
    </citation>
    <scope>NUCLEOTIDE SEQUENCE [LARGE SCALE GENOMIC DNA]</scope>
    <source>
        <strain evidence="8 9">F1</strain>
    </source>
</reference>
<dbReference type="PANTHER" id="PTHR42812">
    <property type="entry name" value="BETA-XYLOSIDASE"/>
    <property type="match status" value="1"/>
</dbReference>
<evidence type="ECO:0000256" key="4">
    <source>
        <dbReference type="PIRSR" id="PIRSR606710-1"/>
    </source>
</evidence>
<sequence length="346" mass="38961">MKKIVVMAVCLATGSFAADTPENIAAKFKSRDAAIHLMDDWMRDPFITRGADGFFYLSCTRLDHIPGKIQGLEIWRSRDLKSWENFGVPWSVEDSAWLPEVIAKTDVKHAAKKYLLWAPEVWFVDGRWIGMHTSNIGMANLFQNDSKELKGPFVEPMGIELGRRHDPSLFEDDDGSLWLVWGCAQIQQLKPDMSGFVAQQHSIGPSNRKLGHEGCQIIKVGDKYVLFGTAWSTDQMRHGTYNLYYCTADHITGPYDERKWVGRCLGHGTVFQGLEGEWWCTAFINGKYVKPGDKVYDHATPGTAYTYNPAGLTIVPLDIKTVNGEVVIETRDPHYAAPGPDEVQKF</sequence>
<evidence type="ECO:0000256" key="7">
    <source>
        <dbReference type="SAM" id="SignalP"/>
    </source>
</evidence>
<dbReference type="AlphaFoldDB" id="A0A6C2U047"/>
<dbReference type="PANTHER" id="PTHR42812:SF14">
    <property type="entry name" value="SECRETED PROTEIN"/>
    <property type="match status" value="1"/>
</dbReference>
<evidence type="ECO:0000256" key="6">
    <source>
        <dbReference type="RuleBase" id="RU361187"/>
    </source>
</evidence>
<dbReference type="GO" id="GO:0004553">
    <property type="term" value="F:hydrolase activity, hydrolyzing O-glycosyl compounds"/>
    <property type="evidence" value="ECO:0007669"/>
    <property type="project" value="InterPro"/>
</dbReference>
<dbReference type="Pfam" id="PF04616">
    <property type="entry name" value="Glyco_hydro_43"/>
    <property type="match status" value="1"/>
</dbReference>
<evidence type="ECO:0000313" key="9">
    <source>
        <dbReference type="Proteomes" id="UP000366872"/>
    </source>
</evidence>
<feature type="active site" description="Proton acceptor" evidence="4">
    <location>
        <position position="44"/>
    </location>
</feature>
<organism evidence="8 9">
    <name type="scientific">Pontiella desulfatans</name>
    <dbReference type="NCBI Taxonomy" id="2750659"/>
    <lineage>
        <taxon>Bacteria</taxon>
        <taxon>Pseudomonadati</taxon>
        <taxon>Kiritimatiellota</taxon>
        <taxon>Kiritimatiellia</taxon>
        <taxon>Kiritimatiellales</taxon>
        <taxon>Pontiellaceae</taxon>
        <taxon>Pontiella</taxon>
    </lineage>
</organism>
<name>A0A6C2U047_PONDE</name>
<dbReference type="CDD" id="cd08986">
    <property type="entry name" value="GH43-like"/>
    <property type="match status" value="1"/>
</dbReference>
<comment type="similarity">
    <text evidence="1 6">Belongs to the glycosyl hydrolase 43 family.</text>
</comment>
<protein>
    <submittedName>
        <fullName evidence="8">Intracellular endo-alpha-(1-&gt;5)-L-arabinanase</fullName>
    </submittedName>
</protein>
<gene>
    <name evidence="8" type="primary">abn-ts</name>
    <name evidence="8" type="ORF">PDESU_01894</name>
</gene>
<accession>A0A6C2U047</accession>
<dbReference type="EMBL" id="CAAHFG010000001">
    <property type="protein sequence ID" value="VGO13338.1"/>
    <property type="molecule type" value="Genomic_DNA"/>
</dbReference>
<dbReference type="RefSeq" id="WP_136078915.1">
    <property type="nucleotide sequence ID" value="NZ_CAAHFG010000001.1"/>
</dbReference>
<feature type="site" description="Important for catalytic activity, responsible for pKa modulation of the active site Glu and correct orientation of both the proton donor and substrate" evidence="5">
    <location>
        <position position="166"/>
    </location>
</feature>
<keyword evidence="3 6" id="KW-0326">Glycosidase</keyword>
<dbReference type="GO" id="GO:0005975">
    <property type="term" value="P:carbohydrate metabolic process"/>
    <property type="evidence" value="ECO:0007669"/>
    <property type="project" value="InterPro"/>
</dbReference>
<keyword evidence="9" id="KW-1185">Reference proteome</keyword>
<evidence type="ECO:0000313" key="8">
    <source>
        <dbReference type="EMBL" id="VGO13338.1"/>
    </source>
</evidence>
<evidence type="ECO:0000256" key="2">
    <source>
        <dbReference type="ARBA" id="ARBA00022801"/>
    </source>
</evidence>
<proteinExistence type="inferred from homology"/>
<dbReference type="InterPro" id="IPR006710">
    <property type="entry name" value="Glyco_hydro_43"/>
</dbReference>
<evidence type="ECO:0000256" key="3">
    <source>
        <dbReference type="ARBA" id="ARBA00023295"/>
    </source>
</evidence>
<keyword evidence="2 6" id="KW-0378">Hydrolase</keyword>
<keyword evidence="7" id="KW-0732">Signal</keyword>
<dbReference type="InterPro" id="IPR023296">
    <property type="entry name" value="Glyco_hydro_beta-prop_sf"/>
</dbReference>
<evidence type="ECO:0000256" key="1">
    <source>
        <dbReference type="ARBA" id="ARBA00009865"/>
    </source>
</evidence>
<dbReference type="InterPro" id="IPR051795">
    <property type="entry name" value="Glycosyl_Hydrlase_43"/>
</dbReference>
<evidence type="ECO:0000256" key="5">
    <source>
        <dbReference type="PIRSR" id="PIRSR606710-2"/>
    </source>
</evidence>
<feature type="signal peptide" evidence="7">
    <location>
        <begin position="1"/>
        <end position="17"/>
    </location>
</feature>
<feature type="active site" description="Proton donor" evidence="4">
    <location>
        <position position="213"/>
    </location>
</feature>
<dbReference type="Gene3D" id="2.115.10.20">
    <property type="entry name" value="Glycosyl hydrolase domain, family 43"/>
    <property type="match status" value="1"/>
</dbReference>
<dbReference type="Proteomes" id="UP000366872">
    <property type="component" value="Unassembled WGS sequence"/>
</dbReference>
<dbReference type="SUPFAM" id="SSF75005">
    <property type="entry name" value="Arabinanase/levansucrase/invertase"/>
    <property type="match status" value="1"/>
</dbReference>
<feature type="chain" id="PRO_5025543747" evidence="7">
    <location>
        <begin position="18"/>
        <end position="346"/>
    </location>
</feature>